<keyword evidence="3" id="KW-1185">Reference proteome</keyword>
<gene>
    <name evidence="2" type="ORF">EYF80_003203</name>
</gene>
<dbReference type="Proteomes" id="UP000314294">
    <property type="component" value="Unassembled WGS sequence"/>
</dbReference>
<evidence type="ECO:0000313" key="2">
    <source>
        <dbReference type="EMBL" id="TNN86433.1"/>
    </source>
</evidence>
<dbReference type="AlphaFoldDB" id="A0A4Z2J9R2"/>
<evidence type="ECO:0000256" key="1">
    <source>
        <dbReference type="SAM" id="MobiDB-lite"/>
    </source>
</evidence>
<organism evidence="2 3">
    <name type="scientific">Liparis tanakae</name>
    <name type="common">Tanaka's snailfish</name>
    <dbReference type="NCBI Taxonomy" id="230148"/>
    <lineage>
        <taxon>Eukaryota</taxon>
        <taxon>Metazoa</taxon>
        <taxon>Chordata</taxon>
        <taxon>Craniata</taxon>
        <taxon>Vertebrata</taxon>
        <taxon>Euteleostomi</taxon>
        <taxon>Actinopterygii</taxon>
        <taxon>Neopterygii</taxon>
        <taxon>Teleostei</taxon>
        <taxon>Neoteleostei</taxon>
        <taxon>Acanthomorphata</taxon>
        <taxon>Eupercaria</taxon>
        <taxon>Perciformes</taxon>
        <taxon>Cottioidei</taxon>
        <taxon>Cottales</taxon>
        <taxon>Liparidae</taxon>
        <taxon>Liparis</taxon>
    </lineage>
</organism>
<name>A0A4Z2J9R2_9TELE</name>
<comment type="caution">
    <text evidence="2">The sequence shown here is derived from an EMBL/GenBank/DDBJ whole genome shotgun (WGS) entry which is preliminary data.</text>
</comment>
<protein>
    <submittedName>
        <fullName evidence="2">Uncharacterized protein</fullName>
    </submittedName>
</protein>
<evidence type="ECO:0000313" key="3">
    <source>
        <dbReference type="Proteomes" id="UP000314294"/>
    </source>
</evidence>
<reference evidence="2 3" key="1">
    <citation type="submission" date="2019-03" db="EMBL/GenBank/DDBJ databases">
        <title>First draft genome of Liparis tanakae, snailfish: a comprehensive survey of snailfish specific genes.</title>
        <authorList>
            <person name="Kim W."/>
            <person name="Song I."/>
            <person name="Jeong J.-H."/>
            <person name="Kim D."/>
            <person name="Kim S."/>
            <person name="Ryu S."/>
            <person name="Song J.Y."/>
            <person name="Lee S.K."/>
        </authorList>
    </citation>
    <scope>NUCLEOTIDE SEQUENCE [LARGE SCALE GENOMIC DNA]</scope>
    <source>
        <tissue evidence="2">Muscle</tissue>
    </source>
</reference>
<sequence>MRSTPAEAWETTVKTSCPEDLVLSSRPEPVPVTTQVSEDLPGSIQELRDERPCSIIHNTQFDKYDDHTAETTKQIAEDMEAMKRRHLEMVHELEENYQATAQEKQTLPAQNIQLLEEQRAKRRRSKEEALQWHREKVALESGRPHNI</sequence>
<accession>A0A4Z2J9R2</accession>
<dbReference type="EMBL" id="SRLO01000015">
    <property type="protein sequence ID" value="TNN86433.1"/>
    <property type="molecule type" value="Genomic_DNA"/>
</dbReference>
<proteinExistence type="predicted"/>
<dbReference type="OrthoDB" id="3176171at2759"/>
<feature type="region of interest" description="Disordered" evidence="1">
    <location>
        <begin position="116"/>
        <end position="147"/>
    </location>
</feature>
<feature type="compositionally biased region" description="Basic and acidic residues" evidence="1">
    <location>
        <begin position="125"/>
        <end position="138"/>
    </location>
</feature>